<evidence type="ECO:0000256" key="4">
    <source>
        <dbReference type="ARBA" id="ARBA00022989"/>
    </source>
</evidence>
<feature type="domain" description="EamA" evidence="7">
    <location>
        <begin position="160"/>
        <end position="289"/>
    </location>
</feature>
<dbReference type="GO" id="GO:0016020">
    <property type="term" value="C:membrane"/>
    <property type="evidence" value="ECO:0007669"/>
    <property type="project" value="UniProtKB-SubCell"/>
</dbReference>
<comment type="subcellular location">
    <subcellularLocation>
        <location evidence="1">Membrane</location>
        <topology evidence="1">Multi-pass membrane protein</topology>
    </subcellularLocation>
</comment>
<comment type="similarity">
    <text evidence="2">Belongs to the drug/metabolite transporter (DMT) superfamily. 10 TMS drug/metabolite exporter (DME) (TC 2.A.7.3) family.</text>
</comment>
<name>A0A238XBA2_9RHOB</name>
<dbReference type="Pfam" id="PF00892">
    <property type="entry name" value="EamA"/>
    <property type="match status" value="2"/>
</dbReference>
<dbReference type="AlphaFoldDB" id="A0A238XBA2"/>
<proteinExistence type="inferred from homology"/>
<dbReference type="EMBL" id="FZNN01000010">
    <property type="protein sequence ID" value="SNR55970.1"/>
    <property type="molecule type" value="Genomic_DNA"/>
</dbReference>
<evidence type="ECO:0000313" key="9">
    <source>
        <dbReference type="Proteomes" id="UP000198417"/>
    </source>
</evidence>
<dbReference type="PANTHER" id="PTHR22911:SF6">
    <property type="entry name" value="SOLUTE CARRIER FAMILY 35 MEMBER G1"/>
    <property type="match status" value="1"/>
</dbReference>
<dbReference type="SUPFAM" id="SSF103481">
    <property type="entry name" value="Multidrug resistance efflux transporter EmrE"/>
    <property type="match status" value="2"/>
</dbReference>
<feature type="transmembrane region" description="Helical" evidence="6">
    <location>
        <begin position="52"/>
        <end position="70"/>
    </location>
</feature>
<dbReference type="Proteomes" id="UP000198417">
    <property type="component" value="Unassembled WGS sequence"/>
</dbReference>
<evidence type="ECO:0000256" key="3">
    <source>
        <dbReference type="ARBA" id="ARBA00022692"/>
    </source>
</evidence>
<dbReference type="RefSeq" id="WP_245840925.1">
    <property type="nucleotide sequence ID" value="NZ_FZNN01000010.1"/>
</dbReference>
<keyword evidence="9" id="KW-1185">Reference proteome</keyword>
<keyword evidence="5 6" id="KW-0472">Membrane</keyword>
<feature type="transmembrane region" description="Helical" evidence="6">
    <location>
        <begin position="185"/>
        <end position="208"/>
    </location>
</feature>
<evidence type="ECO:0000313" key="8">
    <source>
        <dbReference type="EMBL" id="SNR55970.1"/>
    </source>
</evidence>
<dbReference type="InterPro" id="IPR000620">
    <property type="entry name" value="EamA_dom"/>
</dbReference>
<feature type="domain" description="EamA" evidence="7">
    <location>
        <begin position="19"/>
        <end position="150"/>
    </location>
</feature>
<organism evidence="8 9">
    <name type="scientific">Puniceibacterium sediminis</name>
    <dbReference type="NCBI Taxonomy" id="1608407"/>
    <lineage>
        <taxon>Bacteria</taxon>
        <taxon>Pseudomonadati</taxon>
        <taxon>Pseudomonadota</taxon>
        <taxon>Alphaproteobacteria</taxon>
        <taxon>Rhodobacterales</taxon>
        <taxon>Paracoccaceae</taxon>
        <taxon>Puniceibacterium</taxon>
    </lineage>
</organism>
<protein>
    <submittedName>
        <fullName evidence="8">Threonine/homoserine efflux transporter RhtA</fullName>
    </submittedName>
</protein>
<feature type="transmembrane region" description="Helical" evidence="6">
    <location>
        <begin position="249"/>
        <end position="267"/>
    </location>
</feature>
<feature type="transmembrane region" description="Helical" evidence="6">
    <location>
        <begin position="105"/>
        <end position="127"/>
    </location>
</feature>
<reference evidence="8 9" key="1">
    <citation type="submission" date="2017-06" db="EMBL/GenBank/DDBJ databases">
        <authorList>
            <person name="Kim H.J."/>
            <person name="Triplett B.A."/>
        </authorList>
    </citation>
    <scope>NUCLEOTIDE SEQUENCE [LARGE SCALE GENOMIC DNA]</scope>
    <source>
        <strain evidence="8 9">DSM 29052</strain>
    </source>
</reference>
<feature type="transmembrane region" description="Helical" evidence="6">
    <location>
        <begin position="136"/>
        <end position="154"/>
    </location>
</feature>
<feature type="transmembrane region" description="Helical" evidence="6">
    <location>
        <begin position="273"/>
        <end position="290"/>
    </location>
</feature>
<dbReference type="InterPro" id="IPR037185">
    <property type="entry name" value="EmrE-like"/>
</dbReference>
<evidence type="ECO:0000256" key="1">
    <source>
        <dbReference type="ARBA" id="ARBA00004141"/>
    </source>
</evidence>
<feature type="transmembrane region" description="Helical" evidence="6">
    <location>
        <begin position="160"/>
        <end position="178"/>
    </location>
</feature>
<dbReference type="Gene3D" id="1.10.3730.20">
    <property type="match status" value="2"/>
</dbReference>
<feature type="transmembrane region" description="Helical" evidence="6">
    <location>
        <begin position="21"/>
        <end position="40"/>
    </location>
</feature>
<accession>A0A238XBA2</accession>
<feature type="transmembrane region" description="Helical" evidence="6">
    <location>
        <begin position="220"/>
        <end position="242"/>
    </location>
</feature>
<evidence type="ECO:0000256" key="6">
    <source>
        <dbReference type="SAM" id="Phobius"/>
    </source>
</evidence>
<feature type="transmembrane region" description="Helical" evidence="6">
    <location>
        <begin position="82"/>
        <end position="99"/>
    </location>
</feature>
<dbReference type="PANTHER" id="PTHR22911">
    <property type="entry name" value="ACYL-MALONYL CONDENSING ENZYME-RELATED"/>
    <property type="match status" value="1"/>
</dbReference>
<evidence type="ECO:0000256" key="2">
    <source>
        <dbReference type="ARBA" id="ARBA00009853"/>
    </source>
</evidence>
<sequence length="308" mass="33067">MTSTSGMDAPRASGKGPLVGILWMVATGLCFVGVTALVKTLHGRVPAAESAFLRYLMGLVFLIPVWRQLAAVRLTPRQWQLFTLRGALHALGVLLWFFAMSRLPLAEVTAMGYLTPVGVTILAVVVLRERLAFRRILAICAALGGAMLILRPGFRELDPGHFAMLGTAVFYSGSYLTAKILSDELSAAVIVAMLSVLVTIALAPFAYVQWVHPSLGDLGILFGVACCATAGHYTMTLAFAAAPVTVTQPVTFLQLVWSVLLGLAFFAEPIDPWVIAGGCVILASVSFITWREARLKRRITPPSPATKV</sequence>
<evidence type="ECO:0000259" key="7">
    <source>
        <dbReference type="Pfam" id="PF00892"/>
    </source>
</evidence>
<evidence type="ECO:0000256" key="5">
    <source>
        <dbReference type="ARBA" id="ARBA00023136"/>
    </source>
</evidence>
<keyword evidence="4 6" id="KW-1133">Transmembrane helix</keyword>
<keyword evidence="3 6" id="KW-0812">Transmembrane</keyword>
<gene>
    <name evidence="8" type="ORF">SAMN06265370_11064</name>
</gene>